<dbReference type="EMBL" id="JBCEZU010000001">
    <property type="protein sequence ID" value="KAK9543050.1"/>
    <property type="molecule type" value="Genomic_DNA"/>
</dbReference>
<dbReference type="AlphaFoldDB" id="A0AAW1G6V5"/>
<organism evidence="2 3">
    <name type="scientific">Zoarces viviparus</name>
    <name type="common">Viviparous eelpout</name>
    <name type="synonym">Blennius viviparus</name>
    <dbReference type="NCBI Taxonomy" id="48416"/>
    <lineage>
        <taxon>Eukaryota</taxon>
        <taxon>Metazoa</taxon>
        <taxon>Chordata</taxon>
        <taxon>Craniata</taxon>
        <taxon>Vertebrata</taxon>
        <taxon>Euteleostomi</taxon>
        <taxon>Actinopterygii</taxon>
        <taxon>Neopterygii</taxon>
        <taxon>Teleostei</taxon>
        <taxon>Neoteleostei</taxon>
        <taxon>Acanthomorphata</taxon>
        <taxon>Eupercaria</taxon>
        <taxon>Perciformes</taxon>
        <taxon>Cottioidei</taxon>
        <taxon>Zoarcales</taxon>
        <taxon>Zoarcidae</taxon>
        <taxon>Zoarcinae</taxon>
        <taxon>Zoarces</taxon>
    </lineage>
</organism>
<comment type="caution">
    <text evidence="2">The sequence shown here is derived from an EMBL/GenBank/DDBJ whole genome shotgun (WGS) entry which is preliminary data.</text>
</comment>
<evidence type="ECO:0000259" key="1">
    <source>
        <dbReference type="PROSITE" id="PS51498"/>
    </source>
</evidence>
<feature type="domain" description="MABP" evidence="1">
    <location>
        <begin position="42"/>
        <end position="187"/>
    </location>
</feature>
<evidence type="ECO:0000313" key="3">
    <source>
        <dbReference type="Proteomes" id="UP001488805"/>
    </source>
</evidence>
<dbReference type="Proteomes" id="UP001488805">
    <property type="component" value="Unassembled WGS sequence"/>
</dbReference>
<dbReference type="Gene3D" id="2.100.10.50">
    <property type="match status" value="2"/>
</dbReference>
<evidence type="ECO:0000313" key="2">
    <source>
        <dbReference type="EMBL" id="KAK9543050.1"/>
    </source>
</evidence>
<dbReference type="InterPro" id="IPR023341">
    <property type="entry name" value="MABP"/>
</dbReference>
<proteinExistence type="predicted"/>
<accession>A0AAW1G6V5</accession>
<name>A0AAW1G6V5_ZOAVI</name>
<dbReference type="PROSITE" id="PS51498">
    <property type="entry name" value="MABP"/>
    <property type="match status" value="2"/>
</dbReference>
<keyword evidence="3" id="KW-1185">Reference proteome</keyword>
<protein>
    <recommendedName>
        <fullName evidence="1">MABP domain-containing protein</fullName>
    </recommendedName>
</protein>
<sequence>MTTYISQLDVSQRYKKIDKDLNRGAGGDYVYLWSYQGSGEFDTPIVDINVTTDAKDEAGKFGPCWERLACNLNREAGGALIHIWVKREKQNYICDITATDSYSSDAELFGNHYIRVDENTKRGTGGSKVFIWYRQTTDLKRALTDLKVSISDKEAREYQQQQYRKVNVNLNDGTGGNQVYLWYQKEESSDPIKTIALLLNTALVNKYRKAGLTVIEKDLNAGNDGHIEHLCVYQ</sequence>
<dbReference type="GO" id="GO:0005737">
    <property type="term" value="C:cytoplasm"/>
    <property type="evidence" value="ECO:0007669"/>
    <property type="project" value="UniProtKB-ARBA"/>
</dbReference>
<feature type="domain" description="MABP" evidence="1">
    <location>
        <begin position="1"/>
        <end position="38"/>
    </location>
</feature>
<gene>
    <name evidence="2" type="ORF">VZT92_000862</name>
</gene>
<reference evidence="2 3" key="1">
    <citation type="journal article" date="2024" name="Genome Biol. Evol.">
        <title>Chromosome-level genome assembly of the viviparous eelpout Zoarces viviparus.</title>
        <authorList>
            <person name="Fuhrmann N."/>
            <person name="Brasseur M.V."/>
            <person name="Bakowski C.E."/>
            <person name="Podsiadlowski L."/>
            <person name="Prost S."/>
            <person name="Krehenwinkel H."/>
            <person name="Mayer C."/>
        </authorList>
    </citation>
    <scope>NUCLEOTIDE SEQUENCE [LARGE SCALE GENOMIC DNA]</scope>
    <source>
        <strain evidence="2">NO-MEL_2022_Ind0_liver</strain>
    </source>
</reference>